<name>A0ACB8B435_9AGAM</name>
<sequence>MRVWDLRTNRSRVIIIVPLQALKFWTFLSLYLVDSVVARGGSSIVADVYVISGDSSGELLSSIPRGTIPHHDLGTLNPGSTDIFLHLTLGTSSLMGRELGREKYGGRKCEEKHLRRHLNGRGNGRKERE</sequence>
<evidence type="ECO:0000313" key="1">
    <source>
        <dbReference type="EMBL" id="KAH7920014.1"/>
    </source>
</evidence>
<gene>
    <name evidence="1" type="ORF">BV22DRAFT_1050671</name>
</gene>
<dbReference type="Proteomes" id="UP000790709">
    <property type="component" value="Unassembled WGS sequence"/>
</dbReference>
<organism evidence="1 2">
    <name type="scientific">Leucogyrophana mollusca</name>
    <dbReference type="NCBI Taxonomy" id="85980"/>
    <lineage>
        <taxon>Eukaryota</taxon>
        <taxon>Fungi</taxon>
        <taxon>Dikarya</taxon>
        <taxon>Basidiomycota</taxon>
        <taxon>Agaricomycotina</taxon>
        <taxon>Agaricomycetes</taxon>
        <taxon>Agaricomycetidae</taxon>
        <taxon>Boletales</taxon>
        <taxon>Boletales incertae sedis</taxon>
        <taxon>Leucogyrophana</taxon>
    </lineage>
</organism>
<evidence type="ECO:0000313" key="2">
    <source>
        <dbReference type="Proteomes" id="UP000790709"/>
    </source>
</evidence>
<protein>
    <submittedName>
        <fullName evidence="1">Uncharacterized protein</fullName>
    </submittedName>
</protein>
<proteinExistence type="predicted"/>
<keyword evidence="2" id="KW-1185">Reference proteome</keyword>
<reference evidence="1" key="1">
    <citation type="journal article" date="2021" name="New Phytol.">
        <title>Evolutionary innovations through gain and loss of genes in the ectomycorrhizal Boletales.</title>
        <authorList>
            <person name="Wu G."/>
            <person name="Miyauchi S."/>
            <person name="Morin E."/>
            <person name="Kuo A."/>
            <person name="Drula E."/>
            <person name="Varga T."/>
            <person name="Kohler A."/>
            <person name="Feng B."/>
            <person name="Cao Y."/>
            <person name="Lipzen A."/>
            <person name="Daum C."/>
            <person name="Hundley H."/>
            <person name="Pangilinan J."/>
            <person name="Johnson J."/>
            <person name="Barry K."/>
            <person name="LaButti K."/>
            <person name="Ng V."/>
            <person name="Ahrendt S."/>
            <person name="Min B."/>
            <person name="Choi I.G."/>
            <person name="Park H."/>
            <person name="Plett J.M."/>
            <person name="Magnuson J."/>
            <person name="Spatafora J.W."/>
            <person name="Nagy L.G."/>
            <person name="Henrissat B."/>
            <person name="Grigoriev I.V."/>
            <person name="Yang Z.L."/>
            <person name="Xu J."/>
            <person name="Martin F.M."/>
        </authorList>
    </citation>
    <scope>NUCLEOTIDE SEQUENCE</scope>
    <source>
        <strain evidence="1">KUC20120723A-06</strain>
    </source>
</reference>
<dbReference type="EMBL" id="MU266612">
    <property type="protein sequence ID" value="KAH7920014.1"/>
    <property type="molecule type" value="Genomic_DNA"/>
</dbReference>
<accession>A0ACB8B435</accession>
<comment type="caution">
    <text evidence="1">The sequence shown here is derived from an EMBL/GenBank/DDBJ whole genome shotgun (WGS) entry which is preliminary data.</text>
</comment>